<proteinExistence type="inferred from homology"/>
<dbReference type="InterPro" id="IPR049179">
    <property type="entry name" value="T2SSK_SAM-like_2nd"/>
</dbReference>
<evidence type="ECO:0000313" key="13">
    <source>
        <dbReference type="Proteomes" id="UP000634004"/>
    </source>
</evidence>
<protein>
    <recommendedName>
        <fullName evidence="14">Type II secretion system protein K</fullName>
    </recommendedName>
</protein>
<dbReference type="SUPFAM" id="SSF158544">
    <property type="entry name" value="GspK insert domain-like"/>
    <property type="match status" value="2"/>
</dbReference>
<keyword evidence="7" id="KW-0653">Protein transport</keyword>
<accession>A0A8J3G1R6</accession>
<evidence type="ECO:0000256" key="9">
    <source>
        <dbReference type="ARBA" id="ARBA00023136"/>
    </source>
</evidence>
<evidence type="ECO:0000259" key="10">
    <source>
        <dbReference type="Pfam" id="PF03934"/>
    </source>
</evidence>
<reference evidence="12" key="2">
    <citation type="submission" date="2020-09" db="EMBL/GenBank/DDBJ databases">
        <authorList>
            <person name="Sun Q."/>
            <person name="Kim S."/>
        </authorList>
    </citation>
    <scope>NUCLEOTIDE SEQUENCE</scope>
    <source>
        <strain evidence="12">KCTC 32513</strain>
    </source>
</reference>
<dbReference type="GO" id="GO:0005886">
    <property type="term" value="C:plasma membrane"/>
    <property type="evidence" value="ECO:0007669"/>
    <property type="project" value="UniProtKB-SubCell"/>
</dbReference>
<dbReference type="PANTHER" id="PTHR38831">
    <property type="entry name" value="TYPE II SECRETION SYSTEM PROTEIN K"/>
    <property type="match status" value="1"/>
</dbReference>
<dbReference type="EMBL" id="BMZH01000002">
    <property type="protein sequence ID" value="GHA87172.1"/>
    <property type="molecule type" value="Genomic_DNA"/>
</dbReference>
<dbReference type="InterPro" id="IPR038072">
    <property type="entry name" value="GspK_central_sf"/>
</dbReference>
<evidence type="ECO:0000256" key="8">
    <source>
        <dbReference type="ARBA" id="ARBA00022989"/>
    </source>
</evidence>
<reference evidence="12" key="1">
    <citation type="journal article" date="2014" name="Int. J. Syst. Evol. Microbiol.">
        <title>Complete genome sequence of Corynebacterium casei LMG S-19264T (=DSM 44701T), isolated from a smear-ripened cheese.</title>
        <authorList>
            <consortium name="US DOE Joint Genome Institute (JGI-PGF)"/>
            <person name="Walter F."/>
            <person name="Albersmeier A."/>
            <person name="Kalinowski J."/>
            <person name="Ruckert C."/>
        </authorList>
    </citation>
    <scope>NUCLEOTIDE SEQUENCE</scope>
    <source>
        <strain evidence="12">KCTC 32513</strain>
    </source>
</reference>
<dbReference type="AlphaFoldDB" id="A0A8J3G1R6"/>
<keyword evidence="9" id="KW-0472">Membrane</keyword>
<sequence>MHSRARSDEDGTVLLSTLLVLSLMSAVALALLATVRTSVVRTSALNARSQADLYAQGARDFAQSQIDLVAGVEGAALNAQLRSGDPIVLPFDNGSITLAVSDGTHCFRLSALSSGAGLGSDTAQQRFTSLMRAIGVDQSRASSIAAAAVDWVDTDSQTRAGGAEDGTYLSRQAAQTWRGGGPHRTANVPMQSVTELRAINDMDEALFRRLLPHVCIGTPGTQTRFNIDTAEARHAPVLATILGGGPQAEQIAVDLITARPDDGYGSSDRLLAAPALQGYDNPAAQLSDIVFAPHRIVAETIIRFGPVEQMQLLAYEGLDSGQPALSYRAWGWDEFPSVTWAQQEPTADQGGETP</sequence>
<organism evidence="12 13">
    <name type="scientific">Algimonas arctica</name>
    <dbReference type="NCBI Taxonomy" id="1479486"/>
    <lineage>
        <taxon>Bacteria</taxon>
        <taxon>Pseudomonadati</taxon>
        <taxon>Pseudomonadota</taxon>
        <taxon>Alphaproteobacteria</taxon>
        <taxon>Maricaulales</taxon>
        <taxon>Robiginitomaculaceae</taxon>
        <taxon>Algimonas</taxon>
    </lineage>
</organism>
<dbReference type="Proteomes" id="UP000634004">
    <property type="component" value="Unassembled WGS sequence"/>
</dbReference>
<dbReference type="RefSeq" id="WP_189495664.1">
    <property type="nucleotide sequence ID" value="NZ_BMZH01000002.1"/>
</dbReference>
<dbReference type="Gene3D" id="3.30.1300.30">
    <property type="entry name" value="GSPII I/J protein-like"/>
    <property type="match status" value="1"/>
</dbReference>
<keyword evidence="3" id="KW-0813">Transport</keyword>
<dbReference type="PANTHER" id="PTHR38831:SF1">
    <property type="entry name" value="TYPE II SECRETION SYSTEM PROTEIN K-RELATED"/>
    <property type="match status" value="1"/>
</dbReference>
<evidence type="ECO:0000256" key="3">
    <source>
        <dbReference type="ARBA" id="ARBA00022448"/>
    </source>
</evidence>
<comment type="similarity">
    <text evidence="2">Belongs to the GSP K family.</text>
</comment>
<evidence type="ECO:0008006" key="14">
    <source>
        <dbReference type="Google" id="ProtNLM"/>
    </source>
</evidence>
<dbReference type="Pfam" id="PF03934">
    <property type="entry name" value="T2SSK"/>
    <property type="match status" value="1"/>
</dbReference>
<dbReference type="InterPro" id="IPR005628">
    <property type="entry name" value="GspK"/>
</dbReference>
<comment type="caution">
    <text evidence="12">The sequence shown here is derived from an EMBL/GenBank/DDBJ whole genome shotgun (WGS) entry which is preliminary data.</text>
</comment>
<dbReference type="GO" id="GO:0009306">
    <property type="term" value="P:protein secretion"/>
    <property type="evidence" value="ECO:0007669"/>
    <property type="project" value="InterPro"/>
</dbReference>
<evidence type="ECO:0000313" key="12">
    <source>
        <dbReference type="EMBL" id="GHA87172.1"/>
    </source>
</evidence>
<dbReference type="NCBIfam" id="NF037980">
    <property type="entry name" value="T2SS_GspK"/>
    <property type="match status" value="1"/>
</dbReference>
<keyword evidence="5" id="KW-0997">Cell inner membrane</keyword>
<feature type="domain" description="T2SS protein K second SAM-like" evidence="10">
    <location>
        <begin position="226"/>
        <end position="285"/>
    </location>
</feature>
<dbReference type="InterPro" id="IPR049031">
    <property type="entry name" value="T2SSK_SAM-like_1st"/>
</dbReference>
<evidence type="ECO:0000256" key="6">
    <source>
        <dbReference type="ARBA" id="ARBA00022692"/>
    </source>
</evidence>
<keyword evidence="4" id="KW-1003">Cell membrane</keyword>
<keyword evidence="13" id="KW-1185">Reference proteome</keyword>
<keyword evidence="6" id="KW-0812">Transmembrane</keyword>
<evidence type="ECO:0000256" key="7">
    <source>
        <dbReference type="ARBA" id="ARBA00022927"/>
    </source>
</evidence>
<feature type="domain" description="T2SS protein K first SAM-like" evidence="11">
    <location>
        <begin position="106"/>
        <end position="216"/>
    </location>
</feature>
<comment type="subcellular location">
    <subcellularLocation>
        <location evidence="1">Cell inner membrane</location>
    </subcellularLocation>
</comment>
<keyword evidence="8" id="KW-1133">Transmembrane helix</keyword>
<gene>
    <name evidence="12" type="ORF">GCM10009069_08080</name>
</gene>
<dbReference type="Gene3D" id="1.10.40.60">
    <property type="entry name" value="EpsJ-like"/>
    <property type="match status" value="2"/>
</dbReference>
<evidence type="ECO:0000256" key="5">
    <source>
        <dbReference type="ARBA" id="ARBA00022519"/>
    </source>
</evidence>
<evidence type="ECO:0000256" key="1">
    <source>
        <dbReference type="ARBA" id="ARBA00004533"/>
    </source>
</evidence>
<evidence type="ECO:0000259" key="11">
    <source>
        <dbReference type="Pfam" id="PF21687"/>
    </source>
</evidence>
<evidence type="ECO:0000256" key="2">
    <source>
        <dbReference type="ARBA" id="ARBA00007246"/>
    </source>
</evidence>
<name>A0A8J3G1R6_9PROT</name>
<evidence type="ECO:0000256" key="4">
    <source>
        <dbReference type="ARBA" id="ARBA00022475"/>
    </source>
</evidence>
<dbReference type="Pfam" id="PF21687">
    <property type="entry name" value="T2SSK_1st"/>
    <property type="match status" value="1"/>
</dbReference>